<comment type="caution">
    <text evidence="2">The sequence shown here is derived from an EMBL/GenBank/DDBJ whole genome shotgun (WGS) entry which is preliminary data.</text>
</comment>
<organism evidence="2">
    <name type="scientific">mine drainage metagenome</name>
    <dbReference type="NCBI Taxonomy" id="410659"/>
    <lineage>
        <taxon>unclassified sequences</taxon>
        <taxon>metagenomes</taxon>
        <taxon>ecological metagenomes</taxon>
    </lineage>
</organism>
<dbReference type="InterPro" id="IPR013424">
    <property type="entry name" value="Ice-binding_C"/>
</dbReference>
<dbReference type="Pfam" id="PF07589">
    <property type="entry name" value="PEP-CTERM"/>
    <property type="match status" value="1"/>
</dbReference>
<accession>A0A1J5SSX8</accession>
<sequence length="180" mass="18195">MKFSSLFGMSSVAVLCMAAGTASAATIGFTLTSGFGNFANGAPATGASGFTDYFTFDMPSTATGGLSGIHVNGGSSLIDFTYLGLFQGAVGSGSLVSSVSSIIGAATLDLTSFILPAANPYPNAYYLQVTGTDMATTGLNPGYGGTIAVSPVPEPKTYAMLLAGLGLLAFTARRRRTSFF</sequence>
<feature type="domain" description="Ice-binding protein C-terminal" evidence="1">
    <location>
        <begin position="151"/>
        <end position="175"/>
    </location>
</feature>
<name>A0A1J5SSX8_9ZZZZ</name>
<protein>
    <submittedName>
        <fullName evidence="2">PEP-CTERM motif protein</fullName>
    </submittedName>
</protein>
<gene>
    <name evidence="2" type="ORF">GALL_146770</name>
</gene>
<dbReference type="NCBIfam" id="TIGR02595">
    <property type="entry name" value="PEP_CTERM"/>
    <property type="match status" value="1"/>
</dbReference>
<reference evidence="2" key="1">
    <citation type="submission" date="2016-10" db="EMBL/GenBank/DDBJ databases">
        <title>Sequence of Gallionella enrichment culture.</title>
        <authorList>
            <person name="Poehlein A."/>
            <person name="Muehling M."/>
            <person name="Daniel R."/>
        </authorList>
    </citation>
    <scope>NUCLEOTIDE SEQUENCE</scope>
</reference>
<evidence type="ECO:0000259" key="1">
    <source>
        <dbReference type="Pfam" id="PF07589"/>
    </source>
</evidence>
<proteinExistence type="predicted"/>
<dbReference type="NCBIfam" id="NF038126">
    <property type="entry name" value="PEP_CTERM_FxDxF"/>
    <property type="match status" value="1"/>
</dbReference>
<dbReference type="AlphaFoldDB" id="A0A1J5SSX8"/>
<evidence type="ECO:0000313" key="2">
    <source>
        <dbReference type="EMBL" id="OIR03158.1"/>
    </source>
</evidence>
<dbReference type="EMBL" id="MLJW01000068">
    <property type="protein sequence ID" value="OIR03158.1"/>
    <property type="molecule type" value="Genomic_DNA"/>
</dbReference>